<feature type="coiled-coil region" evidence="1">
    <location>
        <begin position="744"/>
        <end position="799"/>
    </location>
</feature>
<evidence type="ECO:0000256" key="2">
    <source>
        <dbReference type="SAM" id="MobiDB-lite"/>
    </source>
</evidence>
<dbReference type="GO" id="GO:0003691">
    <property type="term" value="F:double-stranded telomeric DNA binding"/>
    <property type="evidence" value="ECO:0007669"/>
    <property type="project" value="TreeGrafter"/>
</dbReference>
<dbReference type="InterPro" id="IPR027417">
    <property type="entry name" value="P-loop_NTPase"/>
</dbReference>
<dbReference type="GO" id="GO:0006302">
    <property type="term" value="P:double-strand break repair"/>
    <property type="evidence" value="ECO:0007669"/>
    <property type="project" value="TreeGrafter"/>
</dbReference>
<gene>
    <name evidence="3" type="primary">RAD50_1</name>
    <name evidence="3" type="ORF">OHK93_001505</name>
</gene>
<protein>
    <submittedName>
        <fullName evidence="3">DNA repair protein rad50</fullName>
    </submittedName>
</protein>
<dbReference type="GO" id="GO:0051880">
    <property type="term" value="F:G-quadruplex DNA binding"/>
    <property type="evidence" value="ECO:0007669"/>
    <property type="project" value="TreeGrafter"/>
</dbReference>
<evidence type="ECO:0000313" key="3">
    <source>
        <dbReference type="EMBL" id="MDI1490305.1"/>
    </source>
</evidence>
<sequence>MAQVKVMFKSASQRKMVITRSLVLKVNKNKPPTQKTLDGSLVVFNPSGERQAVSSRNAELDMLMPQSLGVSKAILNSVIFCHQDESLWPMSEPAALKKRFDEIFEALKYTKAIDNIKSLKKTQGQKLQHLKTAEGVAKDTKIRGDKAEKQSIQLLTEVDQVRDEIALLSTKMNEADGNQKRAQEKVSTYQKVQNDLASEKMTRHHLHEKVEKIKRTLQVRSESDEWLKSEIENYEDRVKSHQKHEEQLRARYKEIEEAINRCRLRLSRKHEEIGMYEGQKAHHEQQKEGMRSLIETLSRQHNIRGYGANIDDAQCEDFTLKISKLLREQQERVQKQKQESEAELRDVQETLTKLNDQRTTLIAEKNACKQQMSQHELKLKSYRDQLSKMNTDEGELAIVDSKIEQLEDDLAKAKKESEAASWDTQIRHFDARIQDKASKIKLLNEELVYGTKHAGDLARLEHLQRELADSRRSLDRLCSVNKERFRTTLQHDWSPSVLNTDFQGSLRAKSDQLIDHERQRASLSRDLEQFDAEIANSTMALSKGKRDQASCEKLIHESIGRSPDAYTAEVQEIQEGRDVLKLDLSNFGHLRKFYQDALDLVKDKDKYKCKLCTRRFTSEDEKENFVKLMKKKLEKGDISKVKEDLEKQDKLLRKAKNAAPSYERWSRWTEVERPQLETQLKGLAARRTKAVQQLEAEDAIVNDAEQAKAEVDLLEKPVGDVLKYHESIARITQQIEDLTKTQSSKKLSRTLDQTRDELDLVNQEVQELRTTKENKSGDRERSRAKISSLELRLRDAKGELATVDFQVKERNEKVKQVEELSASNRVQREQSRKIDDQINQLSPQMEAAESRRDDTRSRGSSKEEKLREQVSHTADSVSKLKQVSMNIRQYEEENGSANLTKSKREMDEIEEEIQRIEGEKMKIIKSIKQVEDELRTQEKTKASMQDNIDYRKDLKELEVAESNVATLESQISEADQTHWDRESRKWRNRFTEYSAQQSNKIGQVSEKNTALEKHRKGWETEYKDAAMNYKRAHIEVETTKAAVEDLGRYAGALDK</sequence>
<dbReference type="GO" id="GO:0070192">
    <property type="term" value="P:chromosome organization involved in meiotic cell cycle"/>
    <property type="evidence" value="ECO:0007669"/>
    <property type="project" value="TreeGrafter"/>
</dbReference>
<dbReference type="EMBL" id="JAPUFD010000011">
    <property type="protein sequence ID" value="MDI1490305.1"/>
    <property type="molecule type" value="Genomic_DNA"/>
</dbReference>
<feature type="coiled-coil region" evidence="1">
    <location>
        <begin position="892"/>
        <end position="977"/>
    </location>
</feature>
<dbReference type="Proteomes" id="UP001161017">
    <property type="component" value="Unassembled WGS sequence"/>
</dbReference>
<dbReference type="GO" id="GO:0000722">
    <property type="term" value="P:telomere maintenance via recombination"/>
    <property type="evidence" value="ECO:0007669"/>
    <property type="project" value="TreeGrafter"/>
</dbReference>
<proteinExistence type="predicted"/>
<keyword evidence="1" id="KW-0175">Coiled coil</keyword>
<name>A0AA43TXS9_9LECA</name>
<evidence type="ECO:0000256" key="1">
    <source>
        <dbReference type="SAM" id="Coils"/>
    </source>
</evidence>
<dbReference type="PANTHER" id="PTHR18867">
    <property type="entry name" value="RAD50"/>
    <property type="match status" value="1"/>
</dbReference>
<comment type="caution">
    <text evidence="3">The sequence shown here is derived from an EMBL/GenBank/DDBJ whole genome shotgun (WGS) entry which is preliminary data.</text>
</comment>
<feature type="compositionally biased region" description="Basic and acidic residues" evidence="2">
    <location>
        <begin position="826"/>
        <end position="836"/>
    </location>
</feature>
<dbReference type="PANTHER" id="PTHR18867:SF12">
    <property type="entry name" value="DNA REPAIR PROTEIN RAD50"/>
    <property type="match status" value="1"/>
</dbReference>
<dbReference type="AlphaFoldDB" id="A0AA43TXS9"/>
<dbReference type="GO" id="GO:0000794">
    <property type="term" value="C:condensed nuclear chromosome"/>
    <property type="evidence" value="ECO:0007669"/>
    <property type="project" value="TreeGrafter"/>
</dbReference>
<accession>A0AA43TXS9</accession>
<keyword evidence="4" id="KW-1185">Reference proteome</keyword>
<organism evidence="3 4">
    <name type="scientific">Ramalina farinacea</name>
    <dbReference type="NCBI Taxonomy" id="258253"/>
    <lineage>
        <taxon>Eukaryota</taxon>
        <taxon>Fungi</taxon>
        <taxon>Dikarya</taxon>
        <taxon>Ascomycota</taxon>
        <taxon>Pezizomycotina</taxon>
        <taxon>Lecanoromycetes</taxon>
        <taxon>OSLEUM clade</taxon>
        <taxon>Lecanoromycetidae</taxon>
        <taxon>Lecanorales</taxon>
        <taxon>Lecanorineae</taxon>
        <taxon>Ramalinaceae</taxon>
        <taxon>Ramalina</taxon>
    </lineage>
</organism>
<dbReference type="Gene3D" id="3.40.50.300">
    <property type="entry name" value="P-loop containing nucleotide triphosphate hydrolases"/>
    <property type="match status" value="1"/>
</dbReference>
<reference evidence="3" key="1">
    <citation type="journal article" date="2023" name="Genome Biol. Evol.">
        <title>First Whole Genome Sequence and Flow Cytometry Genome Size Data for the Lichen-Forming Fungus Ramalina farinacea (Ascomycota).</title>
        <authorList>
            <person name="Llewellyn T."/>
            <person name="Mian S."/>
            <person name="Hill R."/>
            <person name="Leitch I.J."/>
            <person name="Gaya E."/>
        </authorList>
    </citation>
    <scope>NUCLEOTIDE SEQUENCE</scope>
    <source>
        <strain evidence="3">LIQ254RAFAR</strain>
    </source>
</reference>
<evidence type="ECO:0000313" key="4">
    <source>
        <dbReference type="Proteomes" id="UP001161017"/>
    </source>
</evidence>
<dbReference type="SUPFAM" id="SSF57997">
    <property type="entry name" value="Tropomyosin"/>
    <property type="match status" value="1"/>
</dbReference>
<feature type="coiled-coil region" evidence="1">
    <location>
        <begin position="231"/>
        <end position="423"/>
    </location>
</feature>
<feature type="compositionally biased region" description="Basic and acidic residues" evidence="2">
    <location>
        <begin position="848"/>
        <end position="870"/>
    </location>
</feature>
<dbReference type="GO" id="GO:0043047">
    <property type="term" value="F:single-stranded telomeric DNA binding"/>
    <property type="evidence" value="ECO:0007669"/>
    <property type="project" value="TreeGrafter"/>
</dbReference>
<feature type="region of interest" description="Disordered" evidence="2">
    <location>
        <begin position="812"/>
        <end position="876"/>
    </location>
</feature>
<dbReference type="GO" id="GO:0007004">
    <property type="term" value="P:telomere maintenance via telomerase"/>
    <property type="evidence" value="ECO:0007669"/>
    <property type="project" value="TreeGrafter"/>
</dbReference>
<dbReference type="GO" id="GO:0030870">
    <property type="term" value="C:Mre11 complex"/>
    <property type="evidence" value="ECO:0007669"/>
    <property type="project" value="TreeGrafter"/>
</dbReference>